<evidence type="ECO:0000313" key="2">
    <source>
        <dbReference type="EMBL" id="AKJ14918.1"/>
    </source>
</evidence>
<protein>
    <recommendedName>
        <fullName evidence="4">Arabinogalactan endo-beta-1,4-galactanase</fullName>
    </recommendedName>
</protein>
<evidence type="ECO:0008006" key="4">
    <source>
        <dbReference type="Google" id="ProtNLM"/>
    </source>
</evidence>
<dbReference type="EMBL" id="CP011497">
    <property type="protein sequence ID" value="AKJ14918.1"/>
    <property type="molecule type" value="Genomic_DNA"/>
</dbReference>
<accession>A0ABM5TUX9</accession>
<organism evidence="2 3">
    <name type="scientific">Streptomyces incarnatus</name>
    <dbReference type="NCBI Taxonomy" id="665007"/>
    <lineage>
        <taxon>Bacteria</taxon>
        <taxon>Bacillati</taxon>
        <taxon>Actinomycetota</taxon>
        <taxon>Actinomycetes</taxon>
        <taxon>Kitasatosporales</taxon>
        <taxon>Streptomycetaceae</taxon>
        <taxon>Streptomyces</taxon>
    </lineage>
</organism>
<reference evidence="2 3" key="1">
    <citation type="journal article" date="2015" name="ISME J.">
        <title>Draft Genome Sequence of Streptomyces incarnatus NRRL8089, which Produces the Nucleoside Antibiotic Sinefungin.</title>
        <authorList>
            <person name="Oshima K."/>
            <person name="Hattori M."/>
            <person name="Shimizu H."/>
            <person name="Fukuda K."/>
            <person name="Nemoto M."/>
            <person name="Inagaki K."/>
            <person name="Tamura T."/>
        </authorList>
    </citation>
    <scope>NUCLEOTIDE SEQUENCE [LARGE SCALE GENOMIC DNA]</scope>
    <source>
        <strain evidence="2 3">NRRL 8089</strain>
    </source>
</reference>
<evidence type="ECO:0000313" key="3">
    <source>
        <dbReference type="Proteomes" id="UP000035366"/>
    </source>
</evidence>
<dbReference type="Proteomes" id="UP000035366">
    <property type="component" value="Chromosome"/>
</dbReference>
<gene>
    <name evidence="2" type="ORF">ABB07_34145</name>
</gene>
<evidence type="ECO:0000256" key="1">
    <source>
        <dbReference type="SAM" id="MobiDB-lite"/>
    </source>
</evidence>
<feature type="compositionally biased region" description="Polar residues" evidence="1">
    <location>
        <begin position="44"/>
        <end position="67"/>
    </location>
</feature>
<sequence length="67" mass="7039">MFVAETAYPFTLAQDDSLNGRGLGVFSWEATWTAVAGNGWDPTDATSGNGWENQAPCSATTTGRSPP</sequence>
<proteinExistence type="predicted"/>
<feature type="region of interest" description="Disordered" evidence="1">
    <location>
        <begin position="39"/>
        <end position="67"/>
    </location>
</feature>
<keyword evidence="3" id="KW-1185">Reference proteome</keyword>
<name>A0ABM5TUX9_9ACTN</name>